<reference evidence="8 9" key="1">
    <citation type="journal article" date="2015" name="Nature">
        <title>rRNA introns, odd ribosomes, and small enigmatic genomes across a large radiation of phyla.</title>
        <authorList>
            <person name="Brown C.T."/>
            <person name="Hug L.A."/>
            <person name="Thomas B.C."/>
            <person name="Sharon I."/>
            <person name="Castelle C.J."/>
            <person name="Singh A."/>
            <person name="Wilkins M.J."/>
            <person name="Williams K.H."/>
            <person name="Banfield J.F."/>
        </authorList>
    </citation>
    <scope>NUCLEOTIDE SEQUENCE [LARGE SCALE GENOMIC DNA]</scope>
</reference>
<evidence type="ECO:0000256" key="5">
    <source>
        <dbReference type="ARBA" id="ARBA00022989"/>
    </source>
</evidence>
<comment type="similarity">
    <text evidence="2">Belongs to the polysaccharide synthase family.</text>
</comment>
<feature type="transmembrane region" description="Helical" evidence="7">
    <location>
        <begin position="395"/>
        <end position="418"/>
    </location>
</feature>
<evidence type="ECO:0000256" key="6">
    <source>
        <dbReference type="ARBA" id="ARBA00023136"/>
    </source>
</evidence>
<keyword evidence="4 7" id="KW-0812">Transmembrane</keyword>
<gene>
    <name evidence="8" type="ORF">UX78_C0026G0002</name>
</gene>
<evidence type="ECO:0000313" key="9">
    <source>
        <dbReference type="Proteomes" id="UP000034607"/>
    </source>
</evidence>
<evidence type="ECO:0000256" key="4">
    <source>
        <dbReference type="ARBA" id="ARBA00022692"/>
    </source>
</evidence>
<feature type="transmembrane region" description="Helical" evidence="7">
    <location>
        <begin position="127"/>
        <end position="145"/>
    </location>
</feature>
<protein>
    <submittedName>
        <fullName evidence="8">Polysaccharide biosynthesis protein</fullName>
    </submittedName>
</protein>
<feature type="transmembrane region" description="Helical" evidence="7">
    <location>
        <begin position="26"/>
        <end position="47"/>
    </location>
</feature>
<evidence type="ECO:0000256" key="7">
    <source>
        <dbReference type="SAM" id="Phobius"/>
    </source>
</evidence>
<keyword evidence="6 7" id="KW-0472">Membrane</keyword>
<dbReference type="Pfam" id="PF13440">
    <property type="entry name" value="Polysacc_synt_3"/>
    <property type="match status" value="1"/>
</dbReference>
<dbReference type="PANTHER" id="PTHR30250:SF10">
    <property type="entry name" value="LIPOPOLYSACCHARIDE BIOSYNTHESIS PROTEIN WZXC"/>
    <property type="match status" value="1"/>
</dbReference>
<proteinExistence type="inferred from homology"/>
<feature type="transmembrane region" description="Helical" evidence="7">
    <location>
        <begin position="430"/>
        <end position="448"/>
    </location>
</feature>
<keyword evidence="5 7" id="KW-1133">Transmembrane helix</keyword>
<dbReference type="GO" id="GO:0005886">
    <property type="term" value="C:plasma membrane"/>
    <property type="evidence" value="ECO:0007669"/>
    <property type="project" value="UniProtKB-SubCell"/>
</dbReference>
<dbReference type="PANTHER" id="PTHR30250">
    <property type="entry name" value="PST FAMILY PREDICTED COLANIC ACID TRANSPORTER"/>
    <property type="match status" value="1"/>
</dbReference>
<feature type="transmembrane region" description="Helical" evidence="7">
    <location>
        <begin position="454"/>
        <end position="473"/>
    </location>
</feature>
<feature type="transmembrane region" description="Helical" evidence="7">
    <location>
        <begin position="185"/>
        <end position="205"/>
    </location>
</feature>
<feature type="transmembrane region" description="Helical" evidence="7">
    <location>
        <begin position="53"/>
        <end position="79"/>
    </location>
</feature>
<organism evidence="8 9">
    <name type="scientific">Candidatus Amesbacteria bacterium GW2011_GWA2_47_11</name>
    <dbReference type="NCBI Taxonomy" id="1618357"/>
    <lineage>
        <taxon>Bacteria</taxon>
        <taxon>Candidatus Amesiibacteriota</taxon>
    </lineage>
</organism>
<dbReference type="InterPro" id="IPR050833">
    <property type="entry name" value="Poly_Biosynth_Transport"/>
</dbReference>
<comment type="caution">
    <text evidence="8">The sequence shown here is derived from an EMBL/GenBank/DDBJ whole genome shotgun (WGS) entry which is preliminary data.</text>
</comment>
<feature type="transmembrane region" description="Helical" evidence="7">
    <location>
        <begin position="157"/>
        <end position="179"/>
    </location>
</feature>
<evidence type="ECO:0000313" key="8">
    <source>
        <dbReference type="EMBL" id="KKU55092.1"/>
    </source>
</evidence>
<evidence type="ECO:0000256" key="1">
    <source>
        <dbReference type="ARBA" id="ARBA00004651"/>
    </source>
</evidence>
<feature type="transmembrane region" description="Helical" evidence="7">
    <location>
        <begin position="302"/>
        <end position="324"/>
    </location>
</feature>
<comment type="subcellular location">
    <subcellularLocation>
        <location evidence="1">Cell membrane</location>
        <topology evidence="1">Multi-pass membrane protein</topology>
    </subcellularLocation>
</comment>
<feature type="transmembrane region" description="Helical" evidence="7">
    <location>
        <begin position="99"/>
        <end position="121"/>
    </location>
</feature>
<sequence length="491" mass="54150">MGTEVTLGDIDLDTVKARSVTGVVTLVSRSFVIQIISTIGFFLLTVFLGRPEIGLFIAVNDLVSILGYFSDIGLAASLIQKKARVTLTDLRTTFTLQQILVVVLLSLSLSLSQFLFSYYHVSGSGTWLFYSLLTAFFLASLKTIPSVVLERQLQFRTLAAVEVAETIIFYLVAVVLAWQGRGVTSYAWAVILRGLIGTSLIYYLAPWKIGLAISGDSLRTLLSFGLPYQLNTLMAVVKDRFLNIFLWKIIGADGVGIIGWAQTWSQKPLRFVMDNVTKVAFPAYSRLQDHTDQLQKAVEKTLFFITLITFPIVTGFAVIAPLLVKIIPRYSKWEVALFPLALYCLNSALAAISTPLTNLFNAVGKVKINTYLMLMWTGLTWGLTPFLALKYGFMGVAYATAIISLSSIVPVIVARRFVRFNLLNAFGKPAIAALVMLIVSYLFSLSLTLTLTNIILNIVSSALIYSLVIYILVGKSLLTDGLKLVNALRNR</sequence>
<dbReference type="AlphaFoldDB" id="A0A0G1RDC8"/>
<dbReference type="EMBL" id="LCNM01000026">
    <property type="protein sequence ID" value="KKU55092.1"/>
    <property type="molecule type" value="Genomic_DNA"/>
</dbReference>
<feature type="transmembrane region" description="Helical" evidence="7">
    <location>
        <begin position="336"/>
        <end position="356"/>
    </location>
</feature>
<name>A0A0G1RDC8_9BACT</name>
<keyword evidence="3" id="KW-1003">Cell membrane</keyword>
<evidence type="ECO:0000256" key="3">
    <source>
        <dbReference type="ARBA" id="ARBA00022475"/>
    </source>
</evidence>
<evidence type="ECO:0000256" key="2">
    <source>
        <dbReference type="ARBA" id="ARBA00007430"/>
    </source>
</evidence>
<dbReference type="Proteomes" id="UP000034607">
    <property type="component" value="Unassembled WGS sequence"/>
</dbReference>
<accession>A0A0G1RDC8</accession>